<dbReference type="InterPro" id="IPR007012">
    <property type="entry name" value="PolA_pol_cen_dom"/>
</dbReference>
<dbReference type="SUPFAM" id="SSF81631">
    <property type="entry name" value="PAP/OAS1 substrate-binding domain"/>
    <property type="match status" value="1"/>
</dbReference>
<dbReference type="GO" id="GO:0046872">
    <property type="term" value="F:metal ion binding"/>
    <property type="evidence" value="ECO:0007669"/>
    <property type="project" value="UniProtKB-KW"/>
</dbReference>
<comment type="subcellular location">
    <subcellularLocation>
        <location evidence="3">Nucleus</location>
    </subcellularLocation>
</comment>
<dbReference type="Gene3D" id="1.10.1410.10">
    <property type="match status" value="1"/>
</dbReference>
<evidence type="ECO:0000256" key="13">
    <source>
        <dbReference type="ARBA" id="ARBA00023242"/>
    </source>
</evidence>
<organism evidence="17 18">
    <name type="scientific">Acacia crassicarpa</name>
    <name type="common">northern wattle</name>
    <dbReference type="NCBI Taxonomy" id="499986"/>
    <lineage>
        <taxon>Eukaryota</taxon>
        <taxon>Viridiplantae</taxon>
        <taxon>Streptophyta</taxon>
        <taxon>Embryophyta</taxon>
        <taxon>Tracheophyta</taxon>
        <taxon>Spermatophyta</taxon>
        <taxon>Magnoliopsida</taxon>
        <taxon>eudicotyledons</taxon>
        <taxon>Gunneridae</taxon>
        <taxon>Pentapetalae</taxon>
        <taxon>rosids</taxon>
        <taxon>fabids</taxon>
        <taxon>Fabales</taxon>
        <taxon>Fabaceae</taxon>
        <taxon>Caesalpinioideae</taxon>
        <taxon>mimosoid clade</taxon>
        <taxon>Acacieae</taxon>
        <taxon>Acacia</taxon>
    </lineage>
</organism>
<evidence type="ECO:0000259" key="15">
    <source>
        <dbReference type="Pfam" id="PF04928"/>
    </source>
</evidence>
<evidence type="ECO:0000256" key="1">
    <source>
        <dbReference type="ARBA" id="ARBA00001936"/>
    </source>
</evidence>
<comment type="cofactor">
    <cofactor evidence="1">
        <name>Mn(2+)</name>
        <dbReference type="ChEBI" id="CHEBI:29035"/>
    </cofactor>
</comment>
<dbReference type="GO" id="GO:1990817">
    <property type="term" value="F:poly(A) RNA polymerase activity"/>
    <property type="evidence" value="ECO:0007669"/>
    <property type="project" value="UniProtKB-EC"/>
</dbReference>
<dbReference type="Proteomes" id="UP001293593">
    <property type="component" value="Unassembled WGS sequence"/>
</dbReference>
<dbReference type="GO" id="GO:0005524">
    <property type="term" value="F:ATP binding"/>
    <property type="evidence" value="ECO:0007669"/>
    <property type="project" value="UniProtKB-KW"/>
</dbReference>
<dbReference type="GO" id="GO:0006397">
    <property type="term" value="P:mRNA processing"/>
    <property type="evidence" value="ECO:0007669"/>
    <property type="project" value="UniProtKB-KW"/>
</dbReference>
<dbReference type="FunFam" id="3.30.460.10:FF:000002">
    <property type="entry name" value="Poly(A) polymerase alpha, putative"/>
    <property type="match status" value="1"/>
</dbReference>
<feature type="transmembrane region" description="Helical" evidence="14">
    <location>
        <begin position="280"/>
        <end position="301"/>
    </location>
</feature>
<dbReference type="Gene3D" id="3.30.460.10">
    <property type="entry name" value="Beta Polymerase, domain 2"/>
    <property type="match status" value="1"/>
</dbReference>
<evidence type="ECO:0000256" key="7">
    <source>
        <dbReference type="ARBA" id="ARBA00022679"/>
    </source>
</evidence>
<evidence type="ECO:0000256" key="2">
    <source>
        <dbReference type="ARBA" id="ARBA00001946"/>
    </source>
</evidence>
<feature type="domain" description="Poly(A) polymerase nucleotidyltransferase" evidence="16">
    <location>
        <begin position="79"/>
        <end position="259"/>
    </location>
</feature>
<dbReference type="InterPro" id="IPR043519">
    <property type="entry name" value="NT_sf"/>
</dbReference>
<keyword evidence="11" id="KW-0067">ATP-binding</keyword>
<evidence type="ECO:0000256" key="10">
    <source>
        <dbReference type="ARBA" id="ARBA00022741"/>
    </source>
</evidence>
<name>A0AAE1MFT8_9FABA</name>
<evidence type="ECO:0000256" key="9">
    <source>
        <dbReference type="ARBA" id="ARBA00022723"/>
    </source>
</evidence>
<sequence>MEAHAHHHPIQSGIVFLPGMHSQFDYAGNVNWDIRFLRPLSTDSSVPPAAAASRVMIRNPNLPAHALCSLNPAVLINVDEERSMSLHRLMADEGLVPSPAEESRRKFAIRKLKQIVSSWIKKVAQIHGLPKHQISVTSATVLTYGSYGLGVHSPESDIDALCVAPFFASMAEDFFVCLHGMLRERPEVSDIHCIKGAKVPLMRFKFDGVSIDLPYARLKVLYVPEHVDILNPFFLRSIDGTSWKSLSGVRANKHILQLVPNVENFQSVLRFLKLWAKRRGVYGTLFGYLGGVHLAVLAAFICQRHPDTSLNALIMQFFQTFAFWPWPEPVMVYGGKLTTGTDVTKTRSLMPIQLPSSPHEFCHSNITKSTFYRIRSEFQRGHNMTWDLLNPDFHWDSIAAPFPYSKEYSLFAKIYLSSRNKDDLEHWVGWVKSRLCGLLLMLEEIQVFCDPNPIEYHDAEKNESNVVFYWGLINEVENIIDKLQGIEEEFMNNLSTCYDVSHGKMELSIRLASELPNDAVSDDYTRSLPAYS</sequence>
<comment type="cofactor">
    <cofactor evidence="2">
        <name>Mg(2+)</name>
        <dbReference type="ChEBI" id="CHEBI:18420"/>
    </cofactor>
</comment>
<dbReference type="Pfam" id="PF20750">
    <property type="entry name" value="PAP_NTPase"/>
    <property type="match status" value="1"/>
</dbReference>
<keyword evidence="14" id="KW-0812">Transmembrane</keyword>
<evidence type="ECO:0000256" key="11">
    <source>
        <dbReference type="ARBA" id="ARBA00022840"/>
    </source>
</evidence>
<dbReference type="GO" id="GO:0005634">
    <property type="term" value="C:nucleus"/>
    <property type="evidence" value="ECO:0007669"/>
    <property type="project" value="UniProtKB-SubCell"/>
</dbReference>
<accession>A0AAE1MFT8</accession>
<dbReference type="AlphaFoldDB" id="A0AAE1MFT8"/>
<evidence type="ECO:0000256" key="12">
    <source>
        <dbReference type="ARBA" id="ARBA00022842"/>
    </source>
</evidence>
<evidence type="ECO:0000256" key="14">
    <source>
        <dbReference type="SAM" id="Phobius"/>
    </source>
</evidence>
<feature type="domain" description="Poly(A) polymerase central" evidence="15">
    <location>
        <begin position="264"/>
        <end position="398"/>
    </location>
</feature>
<dbReference type="GO" id="GO:0031123">
    <property type="term" value="P:RNA 3'-end processing"/>
    <property type="evidence" value="ECO:0007669"/>
    <property type="project" value="InterPro"/>
</dbReference>
<keyword evidence="14" id="KW-1133">Transmembrane helix</keyword>
<evidence type="ECO:0000256" key="5">
    <source>
        <dbReference type="ARBA" id="ARBA00012388"/>
    </source>
</evidence>
<dbReference type="CDD" id="cd05402">
    <property type="entry name" value="NT_PAP_TUTase"/>
    <property type="match status" value="1"/>
</dbReference>
<evidence type="ECO:0000256" key="8">
    <source>
        <dbReference type="ARBA" id="ARBA00022695"/>
    </source>
</evidence>
<comment type="similarity">
    <text evidence="4">Belongs to the poly(A) polymerase family.</text>
</comment>
<evidence type="ECO:0000313" key="17">
    <source>
        <dbReference type="EMBL" id="KAK4265927.1"/>
    </source>
</evidence>
<evidence type="ECO:0000259" key="16">
    <source>
        <dbReference type="Pfam" id="PF20750"/>
    </source>
</evidence>
<keyword evidence="7" id="KW-0808">Transferase</keyword>
<dbReference type="SUPFAM" id="SSF81301">
    <property type="entry name" value="Nucleotidyltransferase"/>
    <property type="match status" value="1"/>
</dbReference>
<keyword evidence="12" id="KW-0460">Magnesium</keyword>
<keyword evidence="8" id="KW-0548">Nucleotidyltransferase</keyword>
<dbReference type="Gene3D" id="3.30.70.590">
    <property type="entry name" value="Poly(A) polymerase predicted RNA binding domain"/>
    <property type="match status" value="1"/>
</dbReference>
<reference evidence="17" key="1">
    <citation type="submission" date="2023-10" db="EMBL/GenBank/DDBJ databases">
        <title>Chromosome-level genome of the transformable northern wattle, Acacia crassicarpa.</title>
        <authorList>
            <person name="Massaro I."/>
            <person name="Sinha N.R."/>
            <person name="Poethig S."/>
            <person name="Leichty A.R."/>
        </authorList>
    </citation>
    <scope>NUCLEOTIDE SEQUENCE</scope>
    <source>
        <strain evidence="17">Acra3RX</strain>
        <tissue evidence="17">Leaf</tissue>
    </source>
</reference>
<dbReference type="InterPro" id="IPR048840">
    <property type="entry name" value="PolA_pol_NTPase"/>
</dbReference>
<dbReference type="EC" id="2.7.7.19" evidence="5"/>
<keyword evidence="10" id="KW-0547">Nucleotide-binding</keyword>
<evidence type="ECO:0000256" key="6">
    <source>
        <dbReference type="ARBA" id="ARBA00022664"/>
    </source>
</evidence>
<keyword evidence="14" id="KW-0472">Membrane</keyword>
<proteinExistence type="inferred from homology"/>
<keyword evidence="13" id="KW-0539">Nucleus</keyword>
<dbReference type="PANTHER" id="PTHR10682">
    <property type="entry name" value="POLY A POLYMERASE"/>
    <property type="match status" value="1"/>
</dbReference>
<comment type="caution">
    <text evidence="17">The sequence shown here is derived from an EMBL/GenBank/DDBJ whole genome shotgun (WGS) entry which is preliminary data.</text>
</comment>
<dbReference type="Pfam" id="PF04928">
    <property type="entry name" value="PAP_central"/>
    <property type="match status" value="1"/>
</dbReference>
<dbReference type="PANTHER" id="PTHR10682:SF33">
    <property type="entry name" value="NUCLEAR POLY(A) POLYMERASE 3"/>
    <property type="match status" value="1"/>
</dbReference>
<dbReference type="InterPro" id="IPR011068">
    <property type="entry name" value="NuclTrfase_I-like_C"/>
</dbReference>
<evidence type="ECO:0000313" key="18">
    <source>
        <dbReference type="Proteomes" id="UP001293593"/>
    </source>
</evidence>
<keyword evidence="6" id="KW-0507">mRNA processing</keyword>
<dbReference type="EMBL" id="JAWXYG010000008">
    <property type="protein sequence ID" value="KAK4265927.1"/>
    <property type="molecule type" value="Genomic_DNA"/>
</dbReference>
<evidence type="ECO:0000256" key="3">
    <source>
        <dbReference type="ARBA" id="ARBA00004123"/>
    </source>
</evidence>
<gene>
    <name evidence="17" type="ORF">QN277_026914</name>
</gene>
<evidence type="ECO:0000256" key="4">
    <source>
        <dbReference type="ARBA" id="ARBA00010912"/>
    </source>
</evidence>
<keyword evidence="18" id="KW-1185">Reference proteome</keyword>
<keyword evidence="9" id="KW-0479">Metal-binding</keyword>
<dbReference type="SUPFAM" id="SSF55003">
    <property type="entry name" value="PAP/Archaeal CCA-adding enzyme, C-terminal domain"/>
    <property type="match status" value="1"/>
</dbReference>
<dbReference type="GO" id="GO:0003723">
    <property type="term" value="F:RNA binding"/>
    <property type="evidence" value="ECO:0007669"/>
    <property type="project" value="InterPro"/>
</dbReference>
<protein>
    <recommendedName>
        <fullName evidence="5">polynucleotide adenylyltransferase</fullName>
        <ecNumber evidence="5">2.7.7.19</ecNumber>
    </recommendedName>
</protein>